<dbReference type="EMBL" id="DP000010">
    <property type="protein sequence ID" value="ABA94232.1"/>
    <property type="molecule type" value="Genomic_DNA"/>
</dbReference>
<feature type="region of interest" description="Disordered" evidence="1">
    <location>
        <begin position="142"/>
        <end position="193"/>
    </location>
</feature>
<feature type="compositionally biased region" description="Basic and acidic residues" evidence="1">
    <location>
        <begin position="147"/>
        <end position="156"/>
    </location>
</feature>
<evidence type="ECO:0000256" key="1">
    <source>
        <dbReference type="SAM" id="MobiDB-lite"/>
    </source>
</evidence>
<dbReference type="AlphaFoldDB" id="Q2R2W0"/>
<reference evidence="3" key="1">
    <citation type="journal article" date="2005" name="BMC Biol.">
        <title>The sequence of rice chromosomes 11 and 12, rich in disease resistance genes and recent gene duplications.</title>
        <authorList>
            <consortium name="The rice chromosomes 11 and 12 sequencing consortia"/>
        </authorList>
    </citation>
    <scope>NUCLEOTIDE SEQUENCE [LARGE SCALE GENOMIC DNA]</scope>
</reference>
<reference evidence="3" key="2">
    <citation type="submission" date="2005-04" db="EMBL/GenBank/DDBJ databases">
        <authorList>
            <person name="Buell C.R."/>
            <person name="Wing R.A."/>
            <person name="McCombie W.A."/>
            <person name="Ouyang S."/>
        </authorList>
    </citation>
    <scope>NUCLEOTIDE SEQUENCE</scope>
</reference>
<organism evidence="3">
    <name type="scientific">Oryza sativa subsp. japonica</name>
    <name type="common">Rice</name>
    <dbReference type="NCBI Taxonomy" id="39947"/>
    <lineage>
        <taxon>Eukaryota</taxon>
        <taxon>Viridiplantae</taxon>
        <taxon>Streptophyta</taxon>
        <taxon>Embryophyta</taxon>
        <taxon>Tracheophyta</taxon>
        <taxon>Spermatophyta</taxon>
        <taxon>Magnoliopsida</taxon>
        <taxon>Liliopsida</taxon>
        <taxon>Poales</taxon>
        <taxon>Poaceae</taxon>
        <taxon>BOP clade</taxon>
        <taxon>Oryzoideae</taxon>
        <taxon>Oryzeae</taxon>
        <taxon>Oryzinae</taxon>
        <taxon>Oryza</taxon>
        <taxon>Oryza sativa</taxon>
    </lineage>
</organism>
<name>Q2R2W0_ORYSJ</name>
<feature type="transmembrane region" description="Helical" evidence="2">
    <location>
        <begin position="101"/>
        <end position="119"/>
    </location>
</feature>
<gene>
    <name evidence="3" type="ordered locus">LOC_Os11g34470</name>
</gene>
<keyword evidence="2" id="KW-0472">Membrane</keyword>
<accession>Q2R2W0</accession>
<reference evidence="3" key="3">
    <citation type="submission" date="2006-01" db="EMBL/GenBank/DDBJ databases">
        <authorList>
            <person name="Buell R."/>
        </authorList>
    </citation>
    <scope>NUCLEOTIDE SEQUENCE</scope>
</reference>
<protein>
    <submittedName>
        <fullName evidence="3">Uncharacterized protein</fullName>
    </submittedName>
</protein>
<keyword evidence="2" id="KW-1133">Transmembrane helix</keyword>
<proteinExistence type="predicted"/>
<evidence type="ECO:0000256" key="2">
    <source>
        <dbReference type="SAM" id="Phobius"/>
    </source>
</evidence>
<sequence>MGWWRGGDLEVISYRRGPKFPKFLRRSSYRRRRRTSWQWTQWCRVRASLSCEDRPDIARTFAALQLHARRAEITTLFGHAWSVLLIIADEQQRNVRRRPGLVHAIFFAGCMIGSSIFILDGRCIETGASRFYYDSSRKRLRPARQRRREEEKERMKKMINASSNHAEETSTKRPQLPPPELPTRAMHSCLRPPENAYSKVIEGSL</sequence>
<keyword evidence="2" id="KW-0812">Transmembrane</keyword>
<evidence type="ECO:0000313" key="3">
    <source>
        <dbReference type="EMBL" id="ABA94232.1"/>
    </source>
</evidence>